<dbReference type="Pfam" id="PF01494">
    <property type="entry name" value="FAD_binding_3"/>
    <property type="match status" value="1"/>
</dbReference>
<protein>
    <submittedName>
        <fullName evidence="2">FAD-dependent oxidoreductase</fullName>
    </submittedName>
</protein>
<keyword evidence="3" id="KW-1185">Reference proteome</keyword>
<dbReference type="SUPFAM" id="SSF51905">
    <property type="entry name" value="FAD/NAD(P)-binding domain"/>
    <property type="match status" value="1"/>
</dbReference>
<dbReference type="Gene3D" id="3.50.50.60">
    <property type="entry name" value="FAD/NAD(P)-binding domain"/>
    <property type="match status" value="1"/>
</dbReference>
<dbReference type="RefSeq" id="WP_229924902.1">
    <property type="nucleotide sequence ID" value="NZ_BNCD01000016.1"/>
</dbReference>
<evidence type="ECO:0000313" key="3">
    <source>
        <dbReference type="Proteomes" id="UP000603708"/>
    </source>
</evidence>
<dbReference type="Proteomes" id="UP000603708">
    <property type="component" value="Unassembled WGS sequence"/>
</dbReference>
<dbReference type="InterPro" id="IPR002938">
    <property type="entry name" value="FAD-bd"/>
</dbReference>
<dbReference type="Gene3D" id="3.30.9.10">
    <property type="entry name" value="D-Amino Acid Oxidase, subunit A, domain 2"/>
    <property type="match status" value="1"/>
</dbReference>
<reference evidence="2" key="2">
    <citation type="submission" date="2020-09" db="EMBL/GenBank/DDBJ databases">
        <authorList>
            <person name="Sun Q."/>
            <person name="Ohkuma M."/>
        </authorList>
    </citation>
    <scope>NUCLEOTIDE SEQUENCE</scope>
    <source>
        <strain evidence="2">JCM 5069</strain>
    </source>
</reference>
<dbReference type="PANTHER" id="PTHR46865:SF8">
    <property type="entry name" value="POSSIBLE OXIDOREDUCTASE"/>
    <property type="match status" value="1"/>
</dbReference>
<dbReference type="InterPro" id="IPR051704">
    <property type="entry name" value="FAD_aromatic-hydroxylase"/>
</dbReference>
<dbReference type="EMBL" id="BNCD01000016">
    <property type="protein sequence ID" value="GHH84654.1"/>
    <property type="molecule type" value="Genomic_DNA"/>
</dbReference>
<comment type="caution">
    <text evidence="2">The sequence shown here is derived from an EMBL/GenBank/DDBJ whole genome shotgun (WGS) entry which is preliminary data.</text>
</comment>
<dbReference type="AlphaFoldDB" id="A0A919L5Y3"/>
<dbReference type="GO" id="GO:0071949">
    <property type="term" value="F:FAD binding"/>
    <property type="evidence" value="ECO:0007669"/>
    <property type="project" value="InterPro"/>
</dbReference>
<organism evidence="2 3">
    <name type="scientific">Streptomyces sulfonofaciens</name>
    <dbReference type="NCBI Taxonomy" id="68272"/>
    <lineage>
        <taxon>Bacteria</taxon>
        <taxon>Bacillati</taxon>
        <taxon>Actinomycetota</taxon>
        <taxon>Actinomycetes</taxon>
        <taxon>Kitasatosporales</taxon>
        <taxon>Streptomycetaceae</taxon>
        <taxon>Streptomyces</taxon>
    </lineage>
</organism>
<accession>A0A919L5Y3</accession>
<dbReference type="PRINTS" id="PR00420">
    <property type="entry name" value="RNGMNOXGNASE"/>
</dbReference>
<reference evidence="2" key="1">
    <citation type="journal article" date="2014" name="Int. J. Syst. Evol. Microbiol.">
        <title>Complete genome sequence of Corynebacterium casei LMG S-19264T (=DSM 44701T), isolated from a smear-ripened cheese.</title>
        <authorList>
            <consortium name="US DOE Joint Genome Institute (JGI-PGF)"/>
            <person name="Walter F."/>
            <person name="Albersmeier A."/>
            <person name="Kalinowski J."/>
            <person name="Ruckert C."/>
        </authorList>
    </citation>
    <scope>NUCLEOTIDE SEQUENCE</scope>
    <source>
        <strain evidence="2">JCM 5069</strain>
    </source>
</reference>
<gene>
    <name evidence="2" type="ORF">GCM10018793_49640</name>
</gene>
<evidence type="ECO:0000259" key="1">
    <source>
        <dbReference type="Pfam" id="PF01494"/>
    </source>
</evidence>
<name>A0A919L5Y3_9ACTN</name>
<dbReference type="PANTHER" id="PTHR46865">
    <property type="entry name" value="OXIDOREDUCTASE-RELATED"/>
    <property type="match status" value="1"/>
</dbReference>
<dbReference type="InterPro" id="IPR036188">
    <property type="entry name" value="FAD/NAD-bd_sf"/>
</dbReference>
<sequence>MTALTRNRGRALIVGLGIAGMASAIRLQQAGWETVVIERAPARRDGGYFIALFGAGAAPAGRLGVLDALRSRAHANQVSLEIDRHARRKPGLGFTDLPHEPRVLLRGDVESALHQALPAGTEIRYSTTPTAVEQDDGGVRVTLRDAGAGTVRTERFDLLVGADGLRSTVRSLVFGPHSAFLRPVNHMIAAFLMKEHVHGFEPHEAIALTEPGRSAWTFPLSGRPPSALFSYRTTDIDREFKLPPADSVRRAFGPEPLGPVLGQLLDEFEHADGLLFDSVHQSVLPHWHARRVVVVGDAAWCPTLYTGMGASSALAGADLLGTMIERHPDSVEAALGAWEAHLRPFIEYHQHSLPLGLNMFVPQSHTGKILRGLLTRNLPFIGPLALRLKTRATEFQMKERDIAKV</sequence>
<feature type="domain" description="FAD-binding" evidence="1">
    <location>
        <begin position="11"/>
        <end position="172"/>
    </location>
</feature>
<evidence type="ECO:0000313" key="2">
    <source>
        <dbReference type="EMBL" id="GHH84654.1"/>
    </source>
</evidence>
<proteinExistence type="predicted"/>